<organism evidence="3 5">
    <name type="scientific">Alicyclobacillus dauci</name>
    <dbReference type="NCBI Taxonomy" id="1475485"/>
    <lineage>
        <taxon>Bacteria</taxon>
        <taxon>Bacillati</taxon>
        <taxon>Bacillota</taxon>
        <taxon>Bacilli</taxon>
        <taxon>Bacillales</taxon>
        <taxon>Alicyclobacillaceae</taxon>
        <taxon>Alicyclobacillus</taxon>
    </lineage>
</organism>
<evidence type="ECO:0000259" key="2">
    <source>
        <dbReference type="Pfam" id="PF13701"/>
    </source>
</evidence>
<keyword evidence="1" id="KW-1133">Transmembrane helix</keyword>
<feature type="domain" description="Transposase DDE" evidence="2">
    <location>
        <begin position="15"/>
        <end position="423"/>
    </location>
</feature>
<proteinExistence type="predicted"/>
<dbReference type="EMBL" id="CP104064">
    <property type="protein sequence ID" value="WAH36369.1"/>
    <property type="molecule type" value="Genomic_DNA"/>
</dbReference>
<evidence type="ECO:0000256" key="1">
    <source>
        <dbReference type="SAM" id="Phobius"/>
    </source>
</evidence>
<geneLocation type="plasmid" evidence="4 5">
    <name>unnamed1</name>
</geneLocation>
<reference evidence="3" key="1">
    <citation type="submission" date="2022-08" db="EMBL/GenBank/DDBJ databases">
        <title>Alicyclobacillus dauci DSM2870, complete genome.</title>
        <authorList>
            <person name="Wang Q."/>
            <person name="Cai R."/>
            <person name="Wang Z."/>
        </authorList>
    </citation>
    <scope>NUCLEOTIDE SEQUENCE</scope>
    <source>
        <strain evidence="3">DSM 28700</strain>
        <plasmid evidence="4">unnamed1</plasmid>
    </source>
</reference>
<dbReference type="InterPro" id="IPR047960">
    <property type="entry name" value="Transpos_IS1380"/>
</dbReference>
<protein>
    <submittedName>
        <fullName evidence="3">IS1380 family transposase</fullName>
    </submittedName>
</protein>
<feature type="transmembrane region" description="Helical" evidence="1">
    <location>
        <begin position="21"/>
        <end position="41"/>
    </location>
</feature>
<dbReference type="Pfam" id="PF13701">
    <property type="entry name" value="DDE_Tnp_1_4"/>
    <property type="match status" value="1"/>
</dbReference>
<evidence type="ECO:0000313" key="5">
    <source>
        <dbReference type="Proteomes" id="UP001164803"/>
    </source>
</evidence>
<keyword evidence="1" id="KW-0472">Membrane</keyword>
<accession>A0ABY6Z0X6</accession>
<dbReference type="NCBIfam" id="NF033539">
    <property type="entry name" value="transpos_IS1380"/>
    <property type="match status" value="1"/>
</dbReference>
<keyword evidence="5" id="KW-1185">Reference proteome</keyword>
<dbReference type="EMBL" id="CP104065">
    <property type="protein sequence ID" value="WAH39367.1"/>
    <property type="molecule type" value="Genomic_DNA"/>
</dbReference>
<gene>
    <name evidence="3" type="ORF">NZD86_19405</name>
    <name evidence="4" type="ORF">NZD86_23665</name>
</gene>
<keyword evidence="1" id="KW-0812">Transmembrane</keyword>
<keyword evidence="4" id="KW-0614">Plasmid</keyword>
<dbReference type="InterPro" id="IPR012337">
    <property type="entry name" value="RNaseH-like_sf"/>
</dbReference>
<dbReference type="Proteomes" id="UP001164803">
    <property type="component" value="Plasmid unnamed1"/>
</dbReference>
<evidence type="ECO:0000313" key="4">
    <source>
        <dbReference type="EMBL" id="WAH39367.1"/>
    </source>
</evidence>
<sequence>MKQHKHTRKHRRRKSCKIHTHFDLNSATAFGGAAGLIDFVLQTGMDKYFCTEELGKRKDAQFQMDDVALTFVLGTLLGQERIFHFEDIEHDPLLMLKLDLSKLPDTTLLYKDLKRLGSPVGMEAIRSAQRLVLKSLLPKGHDIVVDIDSSVETVFGNQEQSAVGFNPHHHGRASFHPLLAFESQMGCCIYDELRSGDAHTAEGFAAFYEAMKKQLPTGVNIRAIRMDKGFTGEKVFQTLEQDGRDYVIKLKWTKRLAELAPNLAWHCITQSDTEHCDVASLMYQATSWEKPRRVVIVRRLDIDPQEVLCADWFWEYEAIATTFDWNGEDIWHFYNHRGNAENHIKEAKYGFAVDQFSSQNFNTNKALEALKLLAYNLLLLYKQAALQPGVRQWTVGRLRRRLFLLPGILVHHARQWTIRLPEFAQRLSTQVLQVAT</sequence>
<dbReference type="Proteomes" id="UP001164803">
    <property type="component" value="Chromosome"/>
</dbReference>
<name>A0ABY6Z0X6_9BACL</name>
<dbReference type="RefSeq" id="WP_268043701.1">
    <property type="nucleotide sequence ID" value="NZ_CP104064.1"/>
</dbReference>
<evidence type="ECO:0000313" key="3">
    <source>
        <dbReference type="EMBL" id="WAH36369.1"/>
    </source>
</evidence>
<dbReference type="InterPro" id="IPR025668">
    <property type="entry name" value="Tnp_DDE_dom"/>
</dbReference>
<dbReference type="SUPFAM" id="SSF53098">
    <property type="entry name" value="Ribonuclease H-like"/>
    <property type="match status" value="1"/>
</dbReference>